<evidence type="ECO:0000313" key="3">
    <source>
        <dbReference type="EMBL" id="OTI62446.1"/>
    </source>
</evidence>
<comment type="caution">
    <text evidence="3">The sequence shown here is derived from an EMBL/GenBank/DDBJ whole genome shotgun (WGS) entry which is preliminary data.</text>
</comment>
<feature type="domain" description="Endonuclease GajA/Old nuclease/RecF-like AAA" evidence="1">
    <location>
        <begin position="1"/>
        <end position="63"/>
    </location>
</feature>
<feature type="domain" description="OLD protein-like TOPRIM" evidence="2">
    <location>
        <begin position="396"/>
        <end position="466"/>
    </location>
</feature>
<dbReference type="Pfam" id="PF20469">
    <property type="entry name" value="OLD-like_TOPRIM"/>
    <property type="match status" value="1"/>
</dbReference>
<keyword evidence="3" id="KW-0540">Nuclease</keyword>
<proteinExistence type="predicted"/>
<dbReference type="AlphaFoldDB" id="A0A2C9X027"/>
<dbReference type="InterPro" id="IPR051396">
    <property type="entry name" value="Bact_Antivir_Def_Nuclease"/>
</dbReference>
<feature type="domain" description="Endonuclease GajA/Old nuclease/RecF-like AAA" evidence="1">
    <location>
        <begin position="282"/>
        <end position="349"/>
    </location>
</feature>
<organism evidence="3 4">
    <name type="scientific">Pseudomonas aeruginosa</name>
    <dbReference type="NCBI Taxonomy" id="287"/>
    <lineage>
        <taxon>Bacteria</taxon>
        <taxon>Pseudomonadati</taxon>
        <taxon>Pseudomonadota</taxon>
        <taxon>Gammaproteobacteria</taxon>
        <taxon>Pseudomonadales</taxon>
        <taxon>Pseudomonadaceae</taxon>
        <taxon>Pseudomonas</taxon>
    </lineage>
</organism>
<name>A0A2C9X027_PSEAI</name>
<gene>
    <name evidence="3" type="ORF">CAZ10_12835</name>
</gene>
<sequence>MQIAKVKVEKFRGIESGIVTLSGHSVFLGDNNVGKSTLLEAIDLVLGPERLSRRPVIDEHDFHAGRYLDEEGDPVLIRIEVIVSDLSAEQQRHFRDHIEWWSATEKTLLVGPPPEGTDASDVSAALRVFFEGRYDKEEDDFTGNTFFATPVLAEGTHPTFKTTDKRKCGFLYLRTLRTGARALSLERGSLLDVILRLQDKRVTMWEDLLNELRKLPVADKPELGIAPLLKDVQDAVRRFVPSDWAEEPHMRVSDLTREALRKDLTVFMGTGAKRPDGSTYCAPYHHQGTGTINTLVLALLSIIAGLKQNVIFAMEEPEIALPPHTQKRIVNSVRETSAQALFTSHSPYVLEEFAPSEMHVLRRDGGKLSAMLATYPPAVKPKAYKAEFRARFCEALLARYVLVVEGRTEFDAIPAAARRLNDLNPTEYKTLEALGVAVIDAQTDAQVAPLGKFFRDLGKTVFAVFDKQEPAASAAIKAAVHHSFESAEKGFENVVLHHTAEAALRRYALSLVAENAWPNHLIAKTPNAAQTVEQIRDALRQFFGWAKGSGDAGDLLGCCTEAEMPQYVRDTLRVIHITVEPPPLPPVPSAAAAPFDDEEL</sequence>
<dbReference type="InterPro" id="IPR034139">
    <property type="entry name" value="TOPRIM_OLD"/>
</dbReference>
<dbReference type="Pfam" id="PF13175">
    <property type="entry name" value="AAA_15"/>
    <property type="match status" value="2"/>
</dbReference>
<evidence type="ECO:0000259" key="1">
    <source>
        <dbReference type="Pfam" id="PF13175"/>
    </source>
</evidence>
<dbReference type="PANTHER" id="PTHR43581">
    <property type="entry name" value="ATP/GTP PHOSPHATASE"/>
    <property type="match status" value="1"/>
</dbReference>
<accession>A0A2C9X027</accession>
<dbReference type="SUPFAM" id="SSF52540">
    <property type="entry name" value="P-loop containing nucleoside triphosphate hydrolases"/>
    <property type="match status" value="1"/>
</dbReference>
<evidence type="ECO:0000259" key="2">
    <source>
        <dbReference type="Pfam" id="PF20469"/>
    </source>
</evidence>
<dbReference type="InterPro" id="IPR027417">
    <property type="entry name" value="P-loop_NTPase"/>
</dbReference>
<keyword evidence="3" id="KW-0378">Hydrolase</keyword>
<reference evidence="4" key="1">
    <citation type="submission" date="2017-05" db="EMBL/GenBank/DDBJ databases">
        <authorList>
            <person name="Giani T."/>
            <person name="Arena F."/>
            <person name="Pollini S."/>
            <person name="Di Pilato V."/>
            <person name="D'Andrea M.M."/>
            <person name="Henrici De Angelis L."/>
            <person name="Bassetti M."/>
            <person name="Rossolini G.M."/>
        </authorList>
    </citation>
    <scope>NUCLEOTIDE SEQUENCE [LARGE SCALE GENOMIC DNA]</scope>
    <source>
        <strain evidence="4">S567_C10_BS</strain>
    </source>
</reference>
<dbReference type="InterPro" id="IPR041685">
    <property type="entry name" value="AAA_GajA/Old/RecF-like"/>
</dbReference>
<dbReference type="RefSeq" id="WP_012205971.1">
    <property type="nucleotide sequence ID" value="NZ_CAADLO010000134.1"/>
</dbReference>
<dbReference type="EMBL" id="NFFZ01000005">
    <property type="protein sequence ID" value="OTI62446.1"/>
    <property type="molecule type" value="Genomic_DNA"/>
</dbReference>
<dbReference type="PANTHER" id="PTHR43581:SF4">
    <property type="entry name" value="ATP_GTP PHOSPHATASE"/>
    <property type="match status" value="1"/>
</dbReference>
<protein>
    <submittedName>
        <fullName evidence="3">ATP-dependent endonuclease</fullName>
    </submittedName>
</protein>
<keyword evidence="3" id="KW-0255">Endonuclease</keyword>
<dbReference type="Proteomes" id="UP000194857">
    <property type="component" value="Unassembled WGS sequence"/>
</dbReference>
<evidence type="ECO:0000313" key="4">
    <source>
        <dbReference type="Proteomes" id="UP000194857"/>
    </source>
</evidence>
<dbReference type="Gene3D" id="3.40.50.300">
    <property type="entry name" value="P-loop containing nucleotide triphosphate hydrolases"/>
    <property type="match status" value="2"/>
</dbReference>
<dbReference type="GeneID" id="24117957"/>
<dbReference type="GO" id="GO:0004519">
    <property type="term" value="F:endonuclease activity"/>
    <property type="evidence" value="ECO:0007669"/>
    <property type="project" value="UniProtKB-KW"/>
</dbReference>